<evidence type="ECO:0000313" key="3">
    <source>
        <dbReference type="Proteomes" id="UP000271974"/>
    </source>
</evidence>
<sequence>MQRRYGNLTQELGDEKLEKSFVVSHQIAYVARFRSTGISPTTASNLTPGQKMYMYLSSLKTNQTRENASQERQKTRQNNKKRFSWRGQTGNMQLFWQGPSLYWTLAAKIRQLHWTEQTTGKGSHSVDLAAKIRQLHWTEQTTEQGSYREKQTPGKMDPKTRVRVGIRMAVYSSPANISFLQSVHSRFTLWATEAGHLPTLISAPDRG</sequence>
<gene>
    <name evidence="2" type="ORF">EGW08_021859</name>
</gene>
<proteinExistence type="predicted"/>
<name>A0A433SMI9_ELYCH</name>
<protein>
    <submittedName>
        <fullName evidence="2">Uncharacterized protein</fullName>
    </submittedName>
</protein>
<reference evidence="2 3" key="1">
    <citation type="submission" date="2019-01" db="EMBL/GenBank/DDBJ databases">
        <title>A draft genome assembly of the solar-powered sea slug Elysia chlorotica.</title>
        <authorList>
            <person name="Cai H."/>
            <person name="Li Q."/>
            <person name="Fang X."/>
            <person name="Li J."/>
            <person name="Curtis N.E."/>
            <person name="Altenburger A."/>
            <person name="Shibata T."/>
            <person name="Feng M."/>
            <person name="Maeda T."/>
            <person name="Schwartz J.A."/>
            <person name="Shigenobu S."/>
            <person name="Lundholm N."/>
            <person name="Nishiyama T."/>
            <person name="Yang H."/>
            <person name="Hasebe M."/>
            <person name="Li S."/>
            <person name="Pierce S.K."/>
            <person name="Wang J."/>
        </authorList>
    </citation>
    <scope>NUCLEOTIDE SEQUENCE [LARGE SCALE GENOMIC DNA]</scope>
    <source>
        <strain evidence="2">EC2010</strain>
        <tissue evidence="2">Whole organism of an adult</tissue>
    </source>
</reference>
<keyword evidence="3" id="KW-1185">Reference proteome</keyword>
<dbReference type="EMBL" id="RQTK01001424">
    <property type="protein sequence ID" value="RUS70373.1"/>
    <property type="molecule type" value="Genomic_DNA"/>
</dbReference>
<evidence type="ECO:0000256" key="1">
    <source>
        <dbReference type="SAM" id="MobiDB-lite"/>
    </source>
</evidence>
<dbReference type="Proteomes" id="UP000271974">
    <property type="component" value="Unassembled WGS sequence"/>
</dbReference>
<accession>A0A433SMI9</accession>
<comment type="caution">
    <text evidence="2">The sequence shown here is derived from an EMBL/GenBank/DDBJ whole genome shotgun (WGS) entry which is preliminary data.</text>
</comment>
<dbReference type="AlphaFoldDB" id="A0A433SMI9"/>
<evidence type="ECO:0000313" key="2">
    <source>
        <dbReference type="EMBL" id="RUS70373.1"/>
    </source>
</evidence>
<feature type="region of interest" description="Disordered" evidence="1">
    <location>
        <begin position="62"/>
        <end position="81"/>
    </location>
</feature>
<organism evidence="2 3">
    <name type="scientific">Elysia chlorotica</name>
    <name type="common">Eastern emerald elysia</name>
    <name type="synonym">Sea slug</name>
    <dbReference type="NCBI Taxonomy" id="188477"/>
    <lineage>
        <taxon>Eukaryota</taxon>
        <taxon>Metazoa</taxon>
        <taxon>Spiralia</taxon>
        <taxon>Lophotrochozoa</taxon>
        <taxon>Mollusca</taxon>
        <taxon>Gastropoda</taxon>
        <taxon>Heterobranchia</taxon>
        <taxon>Euthyneura</taxon>
        <taxon>Panpulmonata</taxon>
        <taxon>Sacoglossa</taxon>
        <taxon>Placobranchoidea</taxon>
        <taxon>Plakobranchidae</taxon>
        <taxon>Elysia</taxon>
    </lineage>
</organism>